<dbReference type="SUPFAM" id="SSF49785">
    <property type="entry name" value="Galactose-binding domain-like"/>
    <property type="match status" value="2"/>
</dbReference>
<dbReference type="AlphaFoldDB" id="A0AAQ1ZIV6"/>
<protein>
    <submittedName>
        <fullName evidence="5">Glycosyl hydrolases family 2, sugar binding domain</fullName>
    </submittedName>
</protein>
<dbReference type="Gene3D" id="2.60.120.260">
    <property type="entry name" value="Galactose-binding domain-like"/>
    <property type="match status" value="2"/>
</dbReference>
<evidence type="ECO:0000256" key="3">
    <source>
        <dbReference type="SAM" id="SignalP"/>
    </source>
</evidence>
<dbReference type="InterPro" id="IPR054593">
    <property type="entry name" value="Beta-mannosidase-like_N2"/>
</dbReference>
<evidence type="ECO:0000313" key="5">
    <source>
        <dbReference type="EMBL" id="SUB79915.1"/>
    </source>
</evidence>
<keyword evidence="2 5" id="KW-0378">Hydrolase</keyword>
<feature type="chain" id="PRO_5043001709" evidence="3">
    <location>
        <begin position="21"/>
        <end position="1098"/>
    </location>
</feature>
<dbReference type="NCBIfam" id="NF045579">
    <property type="entry name" value="rhamnoside_JR"/>
    <property type="match status" value="1"/>
</dbReference>
<dbReference type="PANTHER" id="PTHR43817">
    <property type="entry name" value="GLYCOSYL HYDROLASE"/>
    <property type="match status" value="1"/>
</dbReference>
<comment type="caution">
    <text evidence="5">The sequence shown here is derived from an EMBL/GenBank/DDBJ whole genome shotgun (WGS) entry which is preliminary data.</text>
</comment>
<dbReference type="Pfam" id="PF22666">
    <property type="entry name" value="Glyco_hydro_2_N2"/>
    <property type="match status" value="1"/>
</dbReference>
<dbReference type="Proteomes" id="UP000255283">
    <property type="component" value="Unassembled WGS sequence"/>
</dbReference>
<keyword evidence="1 3" id="KW-0732">Signal</keyword>
<name>A0AAQ1ZIV6_9BACT</name>
<dbReference type="EMBL" id="UGTJ01000001">
    <property type="protein sequence ID" value="SUB79915.1"/>
    <property type="molecule type" value="Genomic_DNA"/>
</dbReference>
<feature type="signal peptide" evidence="3">
    <location>
        <begin position="1"/>
        <end position="20"/>
    </location>
</feature>
<organism evidence="5 6">
    <name type="scientific">Segatella buccae</name>
    <dbReference type="NCBI Taxonomy" id="28126"/>
    <lineage>
        <taxon>Bacteria</taxon>
        <taxon>Pseudomonadati</taxon>
        <taxon>Bacteroidota</taxon>
        <taxon>Bacteroidia</taxon>
        <taxon>Bacteroidales</taxon>
        <taxon>Prevotellaceae</taxon>
        <taxon>Segatella</taxon>
    </lineage>
</organism>
<feature type="domain" description="Beta-mannosidase-like galactose-binding" evidence="4">
    <location>
        <begin position="977"/>
        <end position="1060"/>
    </location>
</feature>
<proteinExistence type="predicted"/>
<evidence type="ECO:0000313" key="6">
    <source>
        <dbReference type="Proteomes" id="UP000255283"/>
    </source>
</evidence>
<reference evidence="5 6" key="1">
    <citation type="submission" date="2018-06" db="EMBL/GenBank/DDBJ databases">
        <authorList>
            <consortium name="Pathogen Informatics"/>
            <person name="Doyle S."/>
        </authorList>
    </citation>
    <scope>NUCLEOTIDE SEQUENCE [LARGE SCALE GENOMIC DNA]</scope>
    <source>
        <strain evidence="5 6">NCTC13063</strain>
    </source>
</reference>
<dbReference type="GO" id="GO:0004553">
    <property type="term" value="F:hydrolase activity, hydrolyzing O-glycosyl compounds"/>
    <property type="evidence" value="ECO:0007669"/>
    <property type="project" value="UniProtKB-ARBA"/>
</dbReference>
<evidence type="ECO:0000256" key="2">
    <source>
        <dbReference type="ARBA" id="ARBA00022801"/>
    </source>
</evidence>
<sequence>MKRLHLIILAALFAFPPSLAAQSFGHITSLSPRRGAGGEAFTFWYWMYGAVSKAGIKADLQGMKDIGLGGCYLMPIRGTSDRPEYGGTANQLSPAFWDMVDYAFQQADSLGLDMGIHICDGFALAGGPWITPEESMQKVVWADTVVSAAALKGLRLARPEAYRGYYEDIACYAIPLKKQGVGSGAVADAIPIAKETLSGGMTRDDKGACRATKPGSILFDFGRVQLVRNLEIIPSGNNIQCQRMKVMASNDGVNFYLVKQLQPARQGWQTVGYSFTEAVKPTLARYIRLDWTPEGTEPGAEDLDAAKWRPVMKMAGVRFGAVPKIGQWRGKAGFTWLVGPETTAEELPPTDCVAPEDIYRVILNGDKVTSLIPNIAARISHNVSLHGNKITPLTPTTYHLPPNTPLLIRRIGHTSTGQMNATAGDGKGLEVDKFSQAAVQKLFDNWYGKFLARPHSSVVKYLHVDSWECGAQNWGAHFAEEFKVRRGYDLLPWLPVMTGMPVASAQRSEQVLRDVRLTVNDLVNEKFFKTLEQLAHSHGKLVSHESIAPTFVADGLEHYKYSDLPMGEFWLRSPTHDKPNDMLDAISGAHIYGKRIVQAEGFTEIRGVWDETPALLKPLLDRHFALGMNRLFFHVDTHNPWMNRQPGMTLDGIGLFFQRDNTWYREAKGLVDYANRCQRQLQRGVPVVDVAVFTGEEMPSRAFTPDRLVPVLPGLFGRERVESEAGRLANVGQPMEESPVGVHHSAGIVDLKDWINPLRGYQYDSMNKDALLHSARVENGRIVMPGGNSYRALVVPGPTKMNPSLDTLSAEVQDKLEALRKAGVAVIEEAWQGADLASLGIERDVELPVGVAYAHRSVPGEEDIYFLSNQRAEPVSFTAGMRVSGNTGCVLYDAVADSYSPPVGLTEKDGRTEMQISLPAHGSVFVIFSRGDTERDVPLTLPLTGRVKAIDGMWNMEFEKNEAKIRTELPDDWTQYGDDAVRYYSGRAFYTNSFRWANKSAGRVMLSVGEVRDIARVYVNGTDCGIAWTAPYEVDITRALKRGKNTVRIEVVNTWANALRGADCGKPPFEGIWTNAKYRMKGDRLLPAGLMGPVELRY</sequence>
<gene>
    <name evidence="5" type="ORF">NCTC13063_01192</name>
</gene>
<dbReference type="InterPro" id="IPR008979">
    <property type="entry name" value="Galactose-bd-like_sf"/>
</dbReference>
<dbReference type="Pfam" id="PF17132">
    <property type="entry name" value="Glyco_hydro_106"/>
    <property type="match status" value="2"/>
</dbReference>
<dbReference type="RefSeq" id="WP_181792882.1">
    <property type="nucleotide sequence ID" value="NZ_UGTJ01000001.1"/>
</dbReference>
<accession>A0AAQ1ZIV6</accession>
<evidence type="ECO:0000256" key="1">
    <source>
        <dbReference type="ARBA" id="ARBA00022729"/>
    </source>
</evidence>
<evidence type="ECO:0000259" key="4">
    <source>
        <dbReference type="Pfam" id="PF22666"/>
    </source>
</evidence>
<dbReference type="PANTHER" id="PTHR43817:SF1">
    <property type="entry name" value="HYDROLASE, FAMILY 43, PUTATIVE (AFU_ORTHOLOGUE AFUA_3G01660)-RELATED"/>
    <property type="match status" value="1"/>
</dbReference>